<dbReference type="SUPFAM" id="SSF52172">
    <property type="entry name" value="CheY-like"/>
    <property type="match status" value="1"/>
</dbReference>
<dbReference type="FunFam" id="3.30.70.270:FF:000001">
    <property type="entry name" value="Diguanylate cyclase domain protein"/>
    <property type="match status" value="1"/>
</dbReference>
<dbReference type="Gene3D" id="3.30.70.270">
    <property type="match status" value="1"/>
</dbReference>
<comment type="catalytic activity">
    <reaction evidence="2">
        <text>2 GTP = 3',3'-c-di-GMP + 2 diphosphate</text>
        <dbReference type="Rhea" id="RHEA:24898"/>
        <dbReference type="ChEBI" id="CHEBI:33019"/>
        <dbReference type="ChEBI" id="CHEBI:37565"/>
        <dbReference type="ChEBI" id="CHEBI:58805"/>
        <dbReference type="EC" id="2.7.7.65"/>
    </reaction>
</comment>
<reference evidence="8 9" key="1">
    <citation type="submission" date="2018-01" db="EMBL/GenBank/DDBJ databases">
        <title>Metagenomic assembled genomes from two thermal pools in the Uzon Caldera, Kamchatka, Russia.</title>
        <authorList>
            <person name="Wilkins L."/>
            <person name="Ettinger C."/>
        </authorList>
    </citation>
    <scope>NUCLEOTIDE SEQUENCE [LARGE SCALE GENOMIC DNA]</scope>
    <source>
        <strain evidence="7">ARK-04</strain>
        <strain evidence="6">ZAV-08</strain>
    </source>
</reference>
<dbReference type="InterPro" id="IPR001789">
    <property type="entry name" value="Sig_transdc_resp-reg_receiver"/>
</dbReference>
<dbReference type="GO" id="GO:0000160">
    <property type="term" value="P:phosphorelay signal transduction system"/>
    <property type="evidence" value="ECO:0007669"/>
    <property type="project" value="InterPro"/>
</dbReference>
<dbReference type="InterPro" id="IPR000160">
    <property type="entry name" value="GGDEF_dom"/>
</dbReference>
<dbReference type="CDD" id="cd01949">
    <property type="entry name" value="GGDEF"/>
    <property type="match status" value="1"/>
</dbReference>
<dbReference type="GO" id="GO:0043709">
    <property type="term" value="P:cell adhesion involved in single-species biofilm formation"/>
    <property type="evidence" value="ECO:0007669"/>
    <property type="project" value="TreeGrafter"/>
</dbReference>
<dbReference type="SMART" id="SM00267">
    <property type="entry name" value="GGDEF"/>
    <property type="match status" value="1"/>
</dbReference>
<organism evidence="6 8">
    <name type="scientific">Thermodesulfobacterium geofontis</name>
    <dbReference type="NCBI Taxonomy" id="1295609"/>
    <lineage>
        <taxon>Bacteria</taxon>
        <taxon>Pseudomonadati</taxon>
        <taxon>Thermodesulfobacteriota</taxon>
        <taxon>Thermodesulfobacteria</taxon>
        <taxon>Thermodesulfobacteriales</taxon>
        <taxon>Thermodesulfobacteriaceae</taxon>
        <taxon>Thermodesulfobacterium</taxon>
    </lineage>
</organism>
<dbReference type="Gene3D" id="3.40.50.2300">
    <property type="match status" value="1"/>
</dbReference>
<dbReference type="PANTHER" id="PTHR45138">
    <property type="entry name" value="REGULATORY COMPONENTS OF SENSORY TRANSDUCTION SYSTEM"/>
    <property type="match status" value="1"/>
</dbReference>
<evidence type="ECO:0000259" key="4">
    <source>
        <dbReference type="PROSITE" id="PS50110"/>
    </source>
</evidence>
<gene>
    <name evidence="7" type="ORF">C0169_05595</name>
    <name evidence="6" type="ORF">C0190_02120</name>
</gene>
<evidence type="ECO:0000313" key="9">
    <source>
        <dbReference type="Proteomes" id="UP000235619"/>
    </source>
</evidence>
<evidence type="ECO:0000256" key="2">
    <source>
        <dbReference type="ARBA" id="ARBA00034247"/>
    </source>
</evidence>
<dbReference type="InterPro" id="IPR029787">
    <property type="entry name" value="Nucleotide_cyclase"/>
</dbReference>
<evidence type="ECO:0000256" key="3">
    <source>
        <dbReference type="PROSITE-ProRule" id="PRU00169"/>
    </source>
</evidence>
<accession>A0A2N7PPP4</accession>
<dbReference type="InterPro" id="IPR050469">
    <property type="entry name" value="Diguanylate_Cyclase"/>
</dbReference>
<dbReference type="EMBL" id="PNIK01000032">
    <property type="protein sequence ID" value="PMP68065.1"/>
    <property type="molecule type" value="Genomic_DNA"/>
</dbReference>
<evidence type="ECO:0000313" key="8">
    <source>
        <dbReference type="Proteomes" id="UP000235460"/>
    </source>
</evidence>
<evidence type="ECO:0000313" key="6">
    <source>
        <dbReference type="EMBL" id="PMP68065.1"/>
    </source>
</evidence>
<dbReference type="InterPro" id="IPR043128">
    <property type="entry name" value="Rev_trsase/Diguanyl_cyclase"/>
</dbReference>
<feature type="domain" description="GGDEF" evidence="5">
    <location>
        <begin position="177"/>
        <end position="308"/>
    </location>
</feature>
<dbReference type="Proteomes" id="UP000235460">
    <property type="component" value="Unassembled WGS sequence"/>
</dbReference>
<protein>
    <recommendedName>
        <fullName evidence="1">diguanylate cyclase</fullName>
        <ecNumber evidence="1">2.7.7.65</ecNumber>
    </recommendedName>
</protein>
<sequence length="322" mass="38131">MGYINWIDLIEKELKEKLKLIISKVDEKTKILLEEFFKKADLEVKFIDNFDEATEIFSQDPLFQIIILSLSEKNKNLSLFIEKWRDINPHIKIFVILDYFKEEDLGKYFEIGADEVILKPFTLNEFKARLSKLLKEHYLDIKLQKFIIEDPLTQIYNRRYFEEAIKEEVYKALRQKYSLSLMMIDLDNFKWYNDNFGHQEGDKLLKDFGEILLKNIRNKVDKACRYGGDEFVIILPYTFWKNAGSIAERICKNWQVKGFTSVTLSIGIAQLIERESLEKSISDLINRADKAMYEAKRFKKDSWVVDKESSKQFLDEGFQGEG</sequence>
<dbReference type="NCBIfam" id="TIGR00254">
    <property type="entry name" value="GGDEF"/>
    <property type="match status" value="1"/>
</dbReference>
<dbReference type="Pfam" id="PF00990">
    <property type="entry name" value="GGDEF"/>
    <property type="match status" value="1"/>
</dbReference>
<comment type="caution">
    <text evidence="6">The sequence shown here is derived from an EMBL/GenBank/DDBJ whole genome shotgun (WGS) entry which is preliminary data.</text>
</comment>
<dbReference type="SUPFAM" id="SSF55073">
    <property type="entry name" value="Nucleotide cyclase"/>
    <property type="match status" value="1"/>
</dbReference>
<dbReference type="EC" id="2.7.7.65" evidence="1"/>
<dbReference type="InterPro" id="IPR011006">
    <property type="entry name" value="CheY-like_superfamily"/>
</dbReference>
<comment type="caution">
    <text evidence="3">Lacks conserved residue(s) required for the propagation of feature annotation.</text>
</comment>
<name>A0A2N7PPP4_9BACT</name>
<evidence type="ECO:0000313" key="7">
    <source>
        <dbReference type="EMBL" id="PMP95194.1"/>
    </source>
</evidence>
<evidence type="ECO:0000259" key="5">
    <source>
        <dbReference type="PROSITE" id="PS50887"/>
    </source>
</evidence>
<dbReference type="AlphaFoldDB" id="A0A2N7PPP4"/>
<dbReference type="GO" id="GO:0052621">
    <property type="term" value="F:diguanylate cyclase activity"/>
    <property type="evidence" value="ECO:0007669"/>
    <property type="project" value="UniProtKB-EC"/>
</dbReference>
<evidence type="ECO:0000256" key="1">
    <source>
        <dbReference type="ARBA" id="ARBA00012528"/>
    </source>
</evidence>
<feature type="domain" description="Response regulatory" evidence="4">
    <location>
        <begin position="19"/>
        <end position="134"/>
    </location>
</feature>
<dbReference type="PANTHER" id="PTHR45138:SF9">
    <property type="entry name" value="DIGUANYLATE CYCLASE DGCM-RELATED"/>
    <property type="match status" value="1"/>
</dbReference>
<dbReference type="GO" id="GO:1902201">
    <property type="term" value="P:negative regulation of bacterial-type flagellum-dependent cell motility"/>
    <property type="evidence" value="ECO:0007669"/>
    <property type="project" value="TreeGrafter"/>
</dbReference>
<dbReference type="Proteomes" id="UP000235619">
    <property type="component" value="Unassembled WGS sequence"/>
</dbReference>
<dbReference type="PROSITE" id="PS50887">
    <property type="entry name" value="GGDEF"/>
    <property type="match status" value="1"/>
</dbReference>
<dbReference type="PROSITE" id="PS50110">
    <property type="entry name" value="RESPONSE_REGULATORY"/>
    <property type="match status" value="1"/>
</dbReference>
<dbReference type="GO" id="GO:0005886">
    <property type="term" value="C:plasma membrane"/>
    <property type="evidence" value="ECO:0007669"/>
    <property type="project" value="TreeGrafter"/>
</dbReference>
<proteinExistence type="predicted"/>
<dbReference type="EMBL" id="PNJD01000345">
    <property type="protein sequence ID" value="PMP95194.1"/>
    <property type="molecule type" value="Genomic_DNA"/>
</dbReference>